<dbReference type="KEGG" id="slr:L21SP2_1796"/>
<sequence length="382" mass="42714">MEAGPYQLKLYEQSGRFALLYENGDLLFNDNPRSSHTRIRIGDSISVLGEDKSHGISIGEFRDGVALQYVWDDLQVNQHFSFLQRENGSTPGDEAGANQSGSEIIGVKIRYQIINTGTEPLRTELSALFDTVLGELGSSHFVTTAEPGIIREYEFSPGRREPYILSGNSLGSAMFLLAADRIRGPRKIVAANWKRLNESRWEYTASAERNFNLLPFSINDSALNLYFGPERLRGQSSVEYSLIVSYVPREENEGNGEYQRRISRQIELLETSSIMEYNPALHSMDGSVSESSPPTVKQEESAADRNSGMESFSRAELRQIAPLVQDIETLDLLLEQIDRLLTSPARLDESQVAALEEILATIRENLPETSDPMEAGNTRPDE</sequence>
<dbReference type="Proteomes" id="UP000018680">
    <property type="component" value="Chromosome"/>
</dbReference>
<dbReference type="AlphaFoldDB" id="V5WH99"/>
<protein>
    <submittedName>
        <fullName evidence="2">Uncharacterized protein</fullName>
    </submittedName>
</protein>
<proteinExistence type="predicted"/>
<dbReference type="HOGENOM" id="CLU_723381_0_0_12"/>
<dbReference type="STRING" id="1307761.L21SP2_1796"/>
<evidence type="ECO:0000313" key="3">
    <source>
        <dbReference type="Proteomes" id="UP000018680"/>
    </source>
</evidence>
<reference evidence="2 3" key="1">
    <citation type="journal article" date="2015" name="Stand. Genomic Sci.">
        <title>Complete genome sequence and description of Salinispira pacifica gen. nov., sp. nov., a novel spirochaete isolated form a hypersaline microbial mat.</title>
        <authorList>
            <person name="Ben Hania W."/>
            <person name="Joseph M."/>
            <person name="Schumann P."/>
            <person name="Bunk B."/>
            <person name="Fiebig A."/>
            <person name="Sproer C."/>
            <person name="Klenk H.P."/>
            <person name="Fardeau M.L."/>
            <person name="Spring S."/>
        </authorList>
    </citation>
    <scope>NUCLEOTIDE SEQUENCE [LARGE SCALE GENOMIC DNA]</scope>
    <source>
        <strain evidence="2 3">L21-RPul-D2</strain>
    </source>
</reference>
<organism evidence="2 3">
    <name type="scientific">Salinispira pacifica</name>
    <dbReference type="NCBI Taxonomy" id="1307761"/>
    <lineage>
        <taxon>Bacteria</taxon>
        <taxon>Pseudomonadati</taxon>
        <taxon>Spirochaetota</taxon>
        <taxon>Spirochaetia</taxon>
        <taxon>Spirochaetales</taxon>
        <taxon>Spirochaetaceae</taxon>
        <taxon>Salinispira</taxon>
    </lineage>
</organism>
<evidence type="ECO:0000313" key="2">
    <source>
        <dbReference type="EMBL" id="AHC15173.1"/>
    </source>
</evidence>
<feature type="region of interest" description="Disordered" evidence="1">
    <location>
        <begin position="282"/>
        <end position="309"/>
    </location>
</feature>
<keyword evidence="3" id="KW-1185">Reference proteome</keyword>
<name>V5WH99_9SPIO</name>
<feature type="compositionally biased region" description="Polar residues" evidence="1">
    <location>
        <begin position="286"/>
        <end position="295"/>
    </location>
</feature>
<gene>
    <name evidence="2" type="ORF">L21SP2_1796</name>
</gene>
<dbReference type="EMBL" id="CP006939">
    <property type="protein sequence ID" value="AHC15173.1"/>
    <property type="molecule type" value="Genomic_DNA"/>
</dbReference>
<accession>V5WH99</accession>
<evidence type="ECO:0000256" key="1">
    <source>
        <dbReference type="SAM" id="MobiDB-lite"/>
    </source>
</evidence>